<proteinExistence type="evidence at transcript level"/>
<sequence>MLQAIVICFSLPQPMSGRSTTTEPNVSVEKCNQTCNPSRNETCSDGCICFLLNREKNGTCYTIDLGDYVSENDTPVYDIAATPISVETSVKK</sequence>
<dbReference type="EMBL" id="GFAC01006312">
    <property type="protein sequence ID" value="JAT92876.1"/>
    <property type="molecule type" value="mRNA"/>
</dbReference>
<name>A0A1E1X1F5_9ACAR</name>
<accession>A0A1E1X1F5</accession>
<evidence type="ECO:0000313" key="1">
    <source>
        <dbReference type="EMBL" id="JAT92876.1"/>
    </source>
</evidence>
<organism evidence="1">
    <name type="scientific">Amblyomma aureolatum</name>
    <dbReference type="NCBI Taxonomy" id="187763"/>
    <lineage>
        <taxon>Eukaryota</taxon>
        <taxon>Metazoa</taxon>
        <taxon>Ecdysozoa</taxon>
        <taxon>Arthropoda</taxon>
        <taxon>Chelicerata</taxon>
        <taxon>Arachnida</taxon>
        <taxon>Acari</taxon>
        <taxon>Parasitiformes</taxon>
        <taxon>Ixodida</taxon>
        <taxon>Ixodoidea</taxon>
        <taxon>Ixodidae</taxon>
        <taxon>Amblyomminae</taxon>
        <taxon>Amblyomma</taxon>
    </lineage>
</organism>
<reference evidence="1" key="1">
    <citation type="journal article" date="2017" name="Front. Cell. Infect. Microbiol.">
        <title>The Distinct Transcriptional Response of the Midgut of Amblyomma sculptum and Amblyomma aureolatum Ticks to Rickettsia rickettsii Correlates to Their Differences in Susceptibility to Infection.</title>
        <authorList>
            <person name="Martins L.A."/>
            <person name="Galletti M.F.B.M."/>
            <person name="Ribeiro J.M."/>
            <person name="Fujita A."/>
            <person name="Costa F.B."/>
            <person name="Labruna M.B."/>
            <person name="Daffre S."/>
            <person name="Fogaca A.C."/>
        </authorList>
    </citation>
    <scope>NUCLEOTIDE SEQUENCE</scope>
</reference>
<protein>
    <submittedName>
        <fullName evidence="1">Uncharacterized protein</fullName>
    </submittedName>
</protein>
<dbReference type="AlphaFoldDB" id="A0A1E1X1F5"/>